<dbReference type="Gene3D" id="1.25.10.10">
    <property type="entry name" value="Leucine-rich Repeat Variant"/>
    <property type="match status" value="1"/>
</dbReference>
<keyword evidence="7" id="KW-0966">Cell projection</keyword>
<dbReference type="SMART" id="SM00667">
    <property type="entry name" value="LisH"/>
    <property type="match status" value="1"/>
</dbReference>
<dbReference type="InterPro" id="IPR048959">
    <property type="entry name" value="ARMC9_ARM_dom"/>
</dbReference>
<dbReference type="PANTHER" id="PTHR14881:SF4">
    <property type="entry name" value="LISH DOMAIN-CONTAINING PROTEIN ARMC9"/>
    <property type="match status" value="1"/>
</dbReference>
<protein>
    <recommendedName>
        <fullName evidence="3">LisH domain-containing protein ARMC9</fullName>
    </recommendedName>
</protein>
<feature type="domain" description="LisH" evidence="9">
    <location>
        <begin position="451"/>
        <end position="570"/>
    </location>
</feature>
<dbReference type="InterPro" id="IPR048957">
    <property type="entry name" value="ARMC9_LisH"/>
</dbReference>
<dbReference type="Pfam" id="PF21051">
    <property type="entry name" value="ARMC9_LisH"/>
    <property type="match status" value="1"/>
</dbReference>
<keyword evidence="4" id="KW-0963">Cytoplasm</keyword>
<dbReference type="InterPro" id="IPR006594">
    <property type="entry name" value="LisH"/>
</dbReference>
<evidence type="ECO:0000256" key="1">
    <source>
        <dbReference type="ARBA" id="ARBA00004114"/>
    </source>
</evidence>
<evidence type="ECO:0000256" key="2">
    <source>
        <dbReference type="ARBA" id="ARBA00004120"/>
    </source>
</evidence>
<dbReference type="InterPro" id="IPR040369">
    <property type="entry name" value="ARMC9"/>
</dbReference>
<feature type="compositionally biased region" description="Acidic residues" evidence="8">
    <location>
        <begin position="575"/>
        <end position="602"/>
    </location>
</feature>
<keyword evidence="12" id="KW-1185">Reference proteome</keyword>
<dbReference type="InterPro" id="IPR016024">
    <property type="entry name" value="ARM-type_fold"/>
</dbReference>
<dbReference type="PANTHER" id="PTHR14881">
    <property type="entry name" value="LISH DOMAIN-CONTAINING PROTEIN ARMC9"/>
    <property type="match status" value="1"/>
</dbReference>
<evidence type="ECO:0000259" key="9">
    <source>
        <dbReference type="Pfam" id="PF21050"/>
    </source>
</evidence>
<dbReference type="GO" id="GO:0005814">
    <property type="term" value="C:centriole"/>
    <property type="evidence" value="ECO:0007669"/>
    <property type="project" value="UniProtKB-SubCell"/>
</dbReference>
<evidence type="ECO:0000313" key="11">
    <source>
        <dbReference type="Ensembl" id="ENSCCRP00000042790.2"/>
    </source>
</evidence>
<dbReference type="Proteomes" id="UP001108240">
    <property type="component" value="Unplaced"/>
</dbReference>
<dbReference type="Ensembl" id="ENSCCRT00000046375.2">
    <property type="protein sequence ID" value="ENSCCRP00000042790.2"/>
    <property type="gene ID" value="ENSCCRG00000028719.2"/>
</dbReference>
<reference evidence="11" key="2">
    <citation type="submission" date="2025-09" db="UniProtKB">
        <authorList>
            <consortium name="Ensembl"/>
        </authorList>
    </citation>
    <scope>IDENTIFICATION</scope>
</reference>
<dbReference type="Pfam" id="PF21050">
    <property type="entry name" value="ARMC9_ARM"/>
    <property type="match status" value="1"/>
</dbReference>
<dbReference type="InterPro" id="IPR011989">
    <property type="entry name" value="ARM-like"/>
</dbReference>
<reference evidence="11" key="1">
    <citation type="submission" date="2025-08" db="UniProtKB">
        <authorList>
            <consortium name="Ensembl"/>
        </authorList>
    </citation>
    <scope>IDENTIFICATION</scope>
</reference>
<dbReference type="PROSITE" id="PS50896">
    <property type="entry name" value="LISH"/>
    <property type="match status" value="1"/>
</dbReference>
<evidence type="ECO:0000256" key="6">
    <source>
        <dbReference type="ARBA" id="ARBA00023212"/>
    </source>
</evidence>
<feature type="region of interest" description="Disordered" evidence="8">
    <location>
        <begin position="575"/>
        <end position="625"/>
    </location>
</feature>
<evidence type="ECO:0000256" key="7">
    <source>
        <dbReference type="ARBA" id="ARBA00023273"/>
    </source>
</evidence>
<dbReference type="FunFam" id="1.25.10.10:FF:000124">
    <property type="entry name" value="lisH domain-containing protein ARMC9 isoform X1"/>
    <property type="match status" value="1"/>
</dbReference>
<organism evidence="11 12">
    <name type="scientific">Cyprinus carpio carpio</name>
    <dbReference type="NCBI Taxonomy" id="630221"/>
    <lineage>
        <taxon>Eukaryota</taxon>
        <taxon>Metazoa</taxon>
        <taxon>Chordata</taxon>
        <taxon>Craniata</taxon>
        <taxon>Vertebrata</taxon>
        <taxon>Euteleostomi</taxon>
        <taxon>Actinopterygii</taxon>
        <taxon>Neopterygii</taxon>
        <taxon>Teleostei</taxon>
        <taxon>Ostariophysi</taxon>
        <taxon>Cypriniformes</taxon>
        <taxon>Cyprinidae</taxon>
        <taxon>Cyprininae</taxon>
        <taxon>Cyprinus</taxon>
    </lineage>
</organism>
<dbReference type="GO" id="GO:0060271">
    <property type="term" value="P:cilium assembly"/>
    <property type="evidence" value="ECO:0007669"/>
    <property type="project" value="InterPro"/>
</dbReference>
<dbReference type="GO" id="GO:0036064">
    <property type="term" value="C:ciliary basal body"/>
    <property type="evidence" value="ECO:0007669"/>
    <property type="project" value="InterPro"/>
</dbReference>
<evidence type="ECO:0000256" key="5">
    <source>
        <dbReference type="ARBA" id="ARBA00022794"/>
    </source>
</evidence>
<feature type="domain" description="ARMC9 CTLH-like" evidence="10">
    <location>
        <begin position="59"/>
        <end position="188"/>
    </location>
</feature>
<evidence type="ECO:0000313" key="12">
    <source>
        <dbReference type="Proteomes" id="UP001108240"/>
    </source>
</evidence>
<dbReference type="InterPro" id="IPR056327">
    <property type="entry name" value="ARMC9_CTLH-like_dom"/>
</dbReference>
<evidence type="ECO:0000256" key="4">
    <source>
        <dbReference type="ARBA" id="ARBA00022490"/>
    </source>
</evidence>
<name>A0A8C1CB13_CYPCA</name>
<sequence>MGDGLASESDLLSMINEYLKFAEFEETVKVFEKEARRKGKPVLRSAGHSRRDSKTIGIHDDFLSSFNDGDYKVFSELWAKTIPPEIRDFDPVAQKLEFYLQIHFTIYPLKSPVGSHDKGEFENRITHFKHYLETRGAALSQTTEFLPFYALPFVPNPTIHPSFQELFHDSWMPELRERLEKFLSVTLKASNTPRLLTLYVSFLCILQGSIQQMQLHLTEAERKSAICMRRFTKLQADHHNLIGITAELVDSLEATVRGKMISPEYLQGVCMRLFSGHMRQSAAQSVDFTRPGTASSMLRASVAPQPKDVPLLPSLDYEKLKKDLVNGSDRLKALLLQALRWRLTRSLHGEQRDTVLQAFISNDLLERYSSKQKTVLNLMKSKNDVVRQYMARLINAFASLCDGRMYLSQIPSLLRFLLDSLKTEEKESVTRENVLAAMQKLSLRRAQQSAMIRDGLIGWLVKELHDSDCLSDYTLEYAISLLMNLCLRTQGKKKCAEEAKHVLIVLTELLGHENHEIRYYVNGALYSILSMPEIREEAKQMSMEEILRCYTKEENSELNRQIEFIIKQLNSVDIPELEPESDDEEDDDDDDEEDVMEADLDKEEVLQPQPKELSGESLLTTEASGTNDFNVKMRLRASGGLVAQMRRLARRGRREFTSFACLVRTNGAN</sequence>
<dbReference type="GO" id="GO:0097542">
    <property type="term" value="C:ciliary tip"/>
    <property type="evidence" value="ECO:0007669"/>
    <property type="project" value="TreeGrafter"/>
</dbReference>
<evidence type="ECO:0000256" key="8">
    <source>
        <dbReference type="SAM" id="MobiDB-lite"/>
    </source>
</evidence>
<evidence type="ECO:0000256" key="3">
    <source>
        <dbReference type="ARBA" id="ARBA00021146"/>
    </source>
</evidence>
<evidence type="ECO:0000259" key="10">
    <source>
        <dbReference type="Pfam" id="PF23138"/>
    </source>
</evidence>
<dbReference type="Pfam" id="PF23138">
    <property type="entry name" value="CTLH_Armc9"/>
    <property type="match status" value="1"/>
</dbReference>
<comment type="subcellular location">
    <subcellularLocation>
        <location evidence="2">Cytoplasm</location>
        <location evidence="2">Cytoskeleton</location>
        <location evidence="2">Cilium basal body</location>
    </subcellularLocation>
    <subcellularLocation>
        <location evidence="1">Cytoplasm</location>
        <location evidence="1">Cytoskeleton</location>
        <location evidence="1">Microtubule organizing center</location>
        <location evidence="1">Centrosome</location>
        <location evidence="1">Centriole</location>
    </subcellularLocation>
</comment>
<dbReference type="SUPFAM" id="SSF48371">
    <property type="entry name" value="ARM repeat"/>
    <property type="match status" value="1"/>
</dbReference>
<dbReference type="GeneTree" id="ENSGT00390000018026"/>
<dbReference type="AlphaFoldDB" id="A0A8C1CB13"/>
<accession>A0A8C1CB13</accession>
<proteinExistence type="predicted"/>
<keyword evidence="5" id="KW-0970">Cilium biogenesis/degradation</keyword>
<keyword evidence="6" id="KW-0206">Cytoskeleton</keyword>